<reference evidence="2 3" key="1">
    <citation type="submission" date="2024-08" db="EMBL/GenBank/DDBJ databases">
        <authorList>
            <person name="Cucini C."/>
            <person name="Frati F."/>
        </authorList>
    </citation>
    <scope>NUCLEOTIDE SEQUENCE [LARGE SCALE GENOMIC DNA]</scope>
</reference>
<feature type="compositionally biased region" description="Basic and acidic residues" evidence="1">
    <location>
        <begin position="330"/>
        <end position="341"/>
    </location>
</feature>
<feature type="region of interest" description="Disordered" evidence="1">
    <location>
        <begin position="475"/>
        <end position="503"/>
    </location>
</feature>
<proteinExistence type="predicted"/>
<dbReference type="Proteomes" id="UP001642540">
    <property type="component" value="Unassembled WGS sequence"/>
</dbReference>
<organism evidence="2 3">
    <name type="scientific">Orchesella dallaii</name>
    <dbReference type="NCBI Taxonomy" id="48710"/>
    <lineage>
        <taxon>Eukaryota</taxon>
        <taxon>Metazoa</taxon>
        <taxon>Ecdysozoa</taxon>
        <taxon>Arthropoda</taxon>
        <taxon>Hexapoda</taxon>
        <taxon>Collembola</taxon>
        <taxon>Entomobryomorpha</taxon>
        <taxon>Entomobryoidea</taxon>
        <taxon>Orchesellidae</taxon>
        <taxon>Orchesellinae</taxon>
        <taxon>Orchesella</taxon>
    </lineage>
</organism>
<feature type="compositionally biased region" description="Basic and acidic residues" evidence="1">
    <location>
        <begin position="196"/>
        <end position="217"/>
    </location>
</feature>
<feature type="compositionally biased region" description="Low complexity" evidence="1">
    <location>
        <begin position="486"/>
        <end position="497"/>
    </location>
</feature>
<evidence type="ECO:0000313" key="3">
    <source>
        <dbReference type="Proteomes" id="UP001642540"/>
    </source>
</evidence>
<accession>A0ABP1QQM6</accession>
<evidence type="ECO:0000313" key="2">
    <source>
        <dbReference type="EMBL" id="CAL8110159.1"/>
    </source>
</evidence>
<feature type="region of interest" description="Disordered" evidence="1">
    <location>
        <begin position="320"/>
        <end position="341"/>
    </location>
</feature>
<keyword evidence="3" id="KW-1185">Reference proteome</keyword>
<gene>
    <name evidence="2" type="ORF">ODALV1_LOCUS14027</name>
</gene>
<feature type="region of interest" description="Disordered" evidence="1">
    <location>
        <begin position="185"/>
        <end position="217"/>
    </location>
</feature>
<protein>
    <submittedName>
        <fullName evidence="2">Uncharacterized protein</fullName>
    </submittedName>
</protein>
<comment type="caution">
    <text evidence="2">The sequence shown here is derived from an EMBL/GenBank/DDBJ whole genome shotgun (WGS) entry which is preliminary data.</text>
</comment>
<dbReference type="EMBL" id="CAXLJM020000043">
    <property type="protein sequence ID" value="CAL8110159.1"/>
    <property type="molecule type" value="Genomic_DNA"/>
</dbReference>
<evidence type="ECO:0000256" key="1">
    <source>
        <dbReference type="SAM" id="MobiDB-lite"/>
    </source>
</evidence>
<name>A0ABP1QQM6_9HEXA</name>
<sequence>MSMRFKTNSIGIGVQFCYFCADQKAFSNILKSTLIPISFLLIYSGDIRRLFPLMGTAHGIGLSKMGTLVKGVGAMYCLKIDKLAKDIYDATIMLRRPIIVADGRIDAGPVSKSKGSKTIPAREPSSVDEFGKMRMCVNGEAVGIVVVDSEYIFASPRAIRDIFASPRAMPARISDYRASISFGIPSPARSIEGEEEGRGRDTERHKRRRNSDTEKAMHDDVIQRLQRFVDVNARANALLEEDQSLFPADEQLHPDLDFGGEQAMFDMLNMGDNVEAGGMEPQLQPLDMPPMEIEPSVTGMMSPIGGPPTELDLQSKTLETPVGAGTRPDNVQRRRLDRGREPDSTVMELDNITERARGRIRPRKRLLIDEETTVSSKEMLDRINALKTETNMSLLQHRLIQTRAPAKSTWKAVPRNLQFIKQAGRVIKSEALHDLLDEILSAQLRKPEKIGFEQYGEREPEDAQQTTTRLHQIPDATIEQEREGNASTGIGISAGTTGLQGERTAAEMAPPSPQIHDEGYQACGAMEDGMFQPMDFQQSPRAEEIDLCPFAVPERVSRRRVDKSVVEDLSRRMTGGNTFHELFPPSEVSRKKAAHGFFMLLSEYYPPHAN</sequence>